<name>A0A0D9WLQ7_9ORYZ</name>
<feature type="chain" id="PRO_5002348966" description="Secreted protein" evidence="1">
    <location>
        <begin position="19"/>
        <end position="79"/>
    </location>
</feature>
<sequence length="79" mass="9027">MRTAAIFLLVAPSQTGYGICCDCGWVQVLGSQIGGSRSIWRERNARIFQHCCRTTENLMADIKEELYMWKSAGMFKYIN</sequence>
<dbReference type="EnsemblPlants" id="LPERR06G02600.1">
    <property type="protein sequence ID" value="LPERR06G02600.1"/>
    <property type="gene ID" value="LPERR06G02600"/>
</dbReference>
<dbReference type="AlphaFoldDB" id="A0A0D9WLQ7"/>
<evidence type="ECO:0008006" key="4">
    <source>
        <dbReference type="Google" id="ProtNLM"/>
    </source>
</evidence>
<feature type="signal peptide" evidence="1">
    <location>
        <begin position="1"/>
        <end position="18"/>
    </location>
</feature>
<evidence type="ECO:0000313" key="2">
    <source>
        <dbReference type="EnsemblPlants" id="LPERR06G02600.1"/>
    </source>
</evidence>
<keyword evidence="3" id="KW-1185">Reference proteome</keyword>
<protein>
    <recommendedName>
        <fullName evidence="4">Secreted protein</fullName>
    </recommendedName>
</protein>
<dbReference type="Gramene" id="LPERR06G02600.1">
    <property type="protein sequence ID" value="LPERR06G02600.1"/>
    <property type="gene ID" value="LPERR06G02600"/>
</dbReference>
<evidence type="ECO:0000313" key="3">
    <source>
        <dbReference type="Proteomes" id="UP000032180"/>
    </source>
</evidence>
<accession>A0A0D9WLQ7</accession>
<dbReference type="HOGENOM" id="CLU_2609507_0_0_1"/>
<organism evidence="2 3">
    <name type="scientific">Leersia perrieri</name>
    <dbReference type="NCBI Taxonomy" id="77586"/>
    <lineage>
        <taxon>Eukaryota</taxon>
        <taxon>Viridiplantae</taxon>
        <taxon>Streptophyta</taxon>
        <taxon>Embryophyta</taxon>
        <taxon>Tracheophyta</taxon>
        <taxon>Spermatophyta</taxon>
        <taxon>Magnoliopsida</taxon>
        <taxon>Liliopsida</taxon>
        <taxon>Poales</taxon>
        <taxon>Poaceae</taxon>
        <taxon>BOP clade</taxon>
        <taxon>Oryzoideae</taxon>
        <taxon>Oryzeae</taxon>
        <taxon>Oryzinae</taxon>
        <taxon>Leersia</taxon>
    </lineage>
</organism>
<reference evidence="3" key="2">
    <citation type="submission" date="2013-12" db="EMBL/GenBank/DDBJ databases">
        <authorList>
            <person name="Yu Y."/>
            <person name="Lee S."/>
            <person name="de Baynast K."/>
            <person name="Wissotski M."/>
            <person name="Liu L."/>
            <person name="Talag J."/>
            <person name="Goicoechea J."/>
            <person name="Angelova A."/>
            <person name="Jetty R."/>
            <person name="Kudrna D."/>
            <person name="Golser W."/>
            <person name="Rivera L."/>
            <person name="Zhang J."/>
            <person name="Wing R."/>
        </authorList>
    </citation>
    <scope>NUCLEOTIDE SEQUENCE</scope>
</reference>
<keyword evidence="1" id="KW-0732">Signal</keyword>
<proteinExistence type="predicted"/>
<reference evidence="2 3" key="1">
    <citation type="submission" date="2012-08" db="EMBL/GenBank/DDBJ databases">
        <title>Oryza genome evolution.</title>
        <authorList>
            <person name="Wing R.A."/>
        </authorList>
    </citation>
    <scope>NUCLEOTIDE SEQUENCE</scope>
</reference>
<dbReference type="Proteomes" id="UP000032180">
    <property type="component" value="Chromosome 6"/>
</dbReference>
<evidence type="ECO:0000256" key="1">
    <source>
        <dbReference type="SAM" id="SignalP"/>
    </source>
</evidence>
<reference evidence="2" key="3">
    <citation type="submission" date="2015-04" db="UniProtKB">
        <authorList>
            <consortium name="EnsemblPlants"/>
        </authorList>
    </citation>
    <scope>IDENTIFICATION</scope>
</reference>